<dbReference type="Proteomes" id="UP000014760">
    <property type="component" value="Unassembled WGS sequence"/>
</dbReference>
<accession>X2A510</accession>
<evidence type="ECO:0000313" key="2">
    <source>
        <dbReference type="EnsemblMetazoa" id="CapteP203556"/>
    </source>
</evidence>
<name>X2A510_CAPTE</name>
<dbReference type="EnsemblMetazoa" id="CapteT203556">
    <property type="protein sequence ID" value="CapteP203556"/>
    <property type="gene ID" value="CapteG203556"/>
</dbReference>
<reference evidence="3" key="2">
    <citation type="journal article" date="2013" name="Nature">
        <title>Insights into bilaterian evolution from three spiralian genomes.</title>
        <authorList>
            <person name="Simakov O."/>
            <person name="Marletaz F."/>
            <person name="Cho S.J."/>
            <person name="Edsinger-Gonzales E."/>
            <person name="Havlak P."/>
            <person name="Hellsten U."/>
            <person name="Kuo D.H."/>
            <person name="Larsson T."/>
            <person name="Lv J."/>
            <person name="Arendt D."/>
            <person name="Savage R."/>
            <person name="Osoegawa K."/>
            <person name="de Jong P."/>
            <person name="Grimwood J."/>
            <person name="Chapman J.A."/>
            <person name="Shapiro H."/>
            <person name="Aerts A."/>
            <person name="Otillar R.P."/>
            <person name="Terry A.Y."/>
            <person name="Boore J.L."/>
            <person name="Grigoriev I.V."/>
            <person name="Lindberg D.R."/>
            <person name="Seaver E.C."/>
            <person name="Weisblat D.A."/>
            <person name="Putnam N.H."/>
            <person name="Rokhsar D.S."/>
        </authorList>
    </citation>
    <scope>NUCLEOTIDE SEQUENCE</scope>
    <source>
        <strain evidence="3">I ESC-2004</strain>
    </source>
</reference>
<dbReference type="PANTHER" id="PTHR15034">
    <property type="entry name" value="DEATH DOMAIN-CONTAINING PROTEIN CRADD"/>
    <property type="match status" value="1"/>
</dbReference>
<protein>
    <recommendedName>
        <fullName evidence="1">CARD domain-containing protein</fullName>
    </recommendedName>
</protein>
<dbReference type="CDD" id="cd01671">
    <property type="entry name" value="CARD"/>
    <property type="match status" value="1"/>
</dbReference>
<dbReference type="InterPro" id="IPR037939">
    <property type="entry name" value="CRADD"/>
</dbReference>
<sequence length="221" mass="25543">MLNKTVREGESRILPSQGKMALLSEQRKQILTEKRVELVASIQLHGLWSHLRSHKIVTEQDEARIKLNRTSHEQIGKLLDHLAKRTESDFEAFCECLEEDNQGHIVTDILCYSAQSPSNKDESDEVYTLAWHLTEVYQLMEYVLMNLARVTECGSEDELQHISTAPEWAPEFALDSAKFYISLHLQEGETVTTNRIKFEFGFWVISVNNVKLYKNTQEMVN</sequence>
<feature type="domain" description="CARD" evidence="1">
    <location>
        <begin position="23"/>
        <end position="102"/>
    </location>
</feature>
<dbReference type="EMBL" id="AMQN01015010">
    <property type="status" value="NOT_ANNOTATED_CDS"/>
    <property type="molecule type" value="Genomic_DNA"/>
</dbReference>
<dbReference type="SUPFAM" id="SSF47986">
    <property type="entry name" value="DEATH domain"/>
    <property type="match status" value="1"/>
</dbReference>
<reference evidence="3" key="1">
    <citation type="submission" date="2012-12" db="EMBL/GenBank/DDBJ databases">
        <authorList>
            <person name="Hellsten U."/>
            <person name="Grimwood J."/>
            <person name="Chapman J.A."/>
            <person name="Shapiro H."/>
            <person name="Aerts A."/>
            <person name="Otillar R.P."/>
            <person name="Terry A.Y."/>
            <person name="Boore J.L."/>
            <person name="Simakov O."/>
            <person name="Marletaz F."/>
            <person name="Cho S.-J."/>
            <person name="Edsinger-Gonzales E."/>
            <person name="Havlak P."/>
            <person name="Kuo D.-H."/>
            <person name="Larsson T."/>
            <person name="Lv J."/>
            <person name="Arendt D."/>
            <person name="Savage R."/>
            <person name="Osoegawa K."/>
            <person name="de Jong P."/>
            <person name="Lindberg D.R."/>
            <person name="Seaver E.C."/>
            <person name="Weisblat D.A."/>
            <person name="Putnam N.H."/>
            <person name="Grigoriev I.V."/>
            <person name="Rokhsar D.S."/>
        </authorList>
    </citation>
    <scope>NUCLEOTIDE SEQUENCE</scope>
    <source>
        <strain evidence="3">I ESC-2004</strain>
    </source>
</reference>
<dbReference type="PANTHER" id="PTHR15034:SF5">
    <property type="entry name" value="DEATH DOMAIN-CONTAINING PROTEIN CRADD"/>
    <property type="match status" value="1"/>
</dbReference>
<dbReference type="PROSITE" id="PS50209">
    <property type="entry name" value="CARD"/>
    <property type="match status" value="1"/>
</dbReference>
<dbReference type="Gene3D" id="1.10.533.10">
    <property type="entry name" value="Death Domain, Fas"/>
    <property type="match status" value="1"/>
</dbReference>
<keyword evidence="3" id="KW-1185">Reference proteome</keyword>
<dbReference type="InterPro" id="IPR011029">
    <property type="entry name" value="DEATH-like_dom_sf"/>
</dbReference>
<proteinExistence type="predicted"/>
<dbReference type="Pfam" id="PF00619">
    <property type="entry name" value="CARD"/>
    <property type="match status" value="1"/>
</dbReference>
<reference evidence="2" key="3">
    <citation type="submission" date="2015-06" db="UniProtKB">
        <authorList>
            <consortium name="EnsemblMetazoa"/>
        </authorList>
    </citation>
    <scope>IDENTIFICATION</scope>
</reference>
<dbReference type="AlphaFoldDB" id="X2A510"/>
<evidence type="ECO:0000313" key="3">
    <source>
        <dbReference type="Proteomes" id="UP000014760"/>
    </source>
</evidence>
<dbReference type="SMART" id="SM00114">
    <property type="entry name" value="CARD"/>
    <property type="match status" value="1"/>
</dbReference>
<dbReference type="InterPro" id="IPR001315">
    <property type="entry name" value="CARD"/>
</dbReference>
<dbReference type="GO" id="GO:0070513">
    <property type="term" value="F:death domain binding"/>
    <property type="evidence" value="ECO:0007669"/>
    <property type="project" value="InterPro"/>
</dbReference>
<evidence type="ECO:0000259" key="1">
    <source>
        <dbReference type="PROSITE" id="PS50209"/>
    </source>
</evidence>
<organism evidence="2 3">
    <name type="scientific">Capitella teleta</name>
    <name type="common">Polychaete worm</name>
    <dbReference type="NCBI Taxonomy" id="283909"/>
    <lineage>
        <taxon>Eukaryota</taxon>
        <taxon>Metazoa</taxon>
        <taxon>Spiralia</taxon>
        <taxon>Lophotrochozoa</taxon>
        <taxon>Annelida</taxon>
        <taxon>Polychaeta</taxon>
        <taxon>Sedentaria</taxon>
        <taxon>Scolecida</taxon>
        <taxon>Capitellidae</taxon>
        <taxon>Capitella</taxon>
    </lineage>
</organism>
<dbReference type="HOGENOM" id="CLU_109084_0_0_1"/>
<dbReference type="GO" id="GO:0002020">
    <property type="term" value="F:protease binding"/>
    <property type="evidence" value="ECO:0007669"/>
    <property type="project" value="InterPro"/>
</dbReference>
<dbReference type="GO" id="GO:0042981">
    <property type="term" value="P:regulation of apoptotic process"/>
    <property type="evidence" value="ECO:0007669"/>
    <property type="project" value="InterPro"/>
</dbReference>